<dbReference type="EMBL" id="CP011117">
    <property type="protein sequence ID" value="AKA86344.1"/>
    <property type="molecule type" value="Genomic_DNA"/>
</dbReference>
<dbReference type="InterPro" id="IPR001584">
    <property type="entry name" value="Integrase_cat-core"/>
</dbReference>
<reference evidence="2 3" key="1">
    <citation type="journal article" date="2015" name="Genome Announc.">
        <title>Complete Genome Sequence of Biocontrol Strain Pseudomonas fluorescens LBUM223.</title>
        <authorList>
            <person name="Roquigny R."/>
            <person name="Arseneault T."/>
            <person name="Gadkar V.J."/>
            <person name="Novinscak A."/>
            <person name="Joly D.L."/>
            <person name="Filion M."/>
        </authorList>
    </citation>
    <scope>NUCLEOTIDE SEQUENCE [LARGE SCALE GENOMIC DNA]</scope>
    <source>
        <strain evidence="2 3">LBUM223</strain>
    </source>
</reference>
<dbReference type="SUPFAM" id="SSF53098">
    <property type="entry name" value="Ribonuclease H-like"/>
    <property type="match status" value="1"/>
</dbReference>
<dbReference type="GO" id="GO:0003676">
    <property type="term" value="F:nucleic acid binding"/>
    <property type="evidence" value="ECO:0007669"/>
    <property type="project" value="InterPro"/>
</dbReference>
<sequence>MNDKQRFSRSRILQEGVKLSDWKIPDLRALPEEVREKTENRISALKAFFIQGASCEEIQNRYGVAKSSLYLMIEKAIQFDSRGEYIGYRAAVLQFRVKPNERHVNSTDQQPGDANDFSQLLNQHPELDRLIRRYASLYKSRKKGGTRRLVDYHAEFLKKCGELGISTPSYPFAIQDKALRSFSRHLHKKAEEIAQEKRAHVRSAEDLAILTPIEPLQEVEVDGHSIDLRLTVQEVDTYGLTCVTEILTMWIILVIDVFTRCVLGYSLALGKNYDQTDLLIAIHNSLAPHRKPKSVISGLFYKASGGFPNERNPELAWCCGLLYKLDNAMSHLAKDVELKLRNVVGCIDDFGPPHKPNERSIVETFFRYLVDNFSHRIIGTTGAQPKDEIIKRLSPKGGDLSILLTMEEMHQALDVVISDYNGRPHTGITPHSPLELFLRSVEERKLIFPKLRTENRDLRKFTCRTDLVTVHQDGPQSAFVNFKGARYRNLPVLSFAVGGKVMIEWDPMNISYLRVFDLKGAYLGDIFPPSLWSSPHSEKLRLRLQRSLKIGQIAYREGDSIPDLLRSLQLSEGWKERESATYNLKHLGAATLRQNTTKLLKPANKPTERLTIGYILAEDKG</sequence>
<dbReference type="KEGG" id="pfb:VO64_5798"/>
<gene>
    <name evidence="2" type="ORF">VO64_5798</name>
</gene>
<dbReference type="SUPFAM" id="SSF50610">
    <property type="entry name" value="mu transposase, C-terminal domain"/>
    <property type="match status" value="1"/>
</dbReference>
<organism evidence="2 3">
    <name type="scientific">Pseudomonas synxantha</name>
    <dbReference type="NCBI Taxonomy" id="47883"/>
    <lineage>
        <taxon>Bacteria</taxon>
        <taxon>Pseudomonadati</taxon>
        <taxon>Pseudomonadota</taxon>
        <taxon>Gammaproteobacteria</taxon>
        <taxon>Pseudomonadales</taxon>
        <taxon>Pseudomonadaceae</taxon>
        <taxon>Pseudomonas</taxon>
    </lineage>
</organism>
<dbReference type="Pfam" id="PF09299">
    <property type="entry name" value="Mu-transpos_C"/>
    <property type="match status" value="1"/>
</dbReference>
<feature type="domain" description="Integrase catalytic" evidence="1">
    <location>
        <begin position="211"/>
        <end position="441"/>
    </location>
</feature>
<evidence type="ECO:0000259" key="1">
    <source>
        <dbReference type="PROSITE" id="PS50994"/>
    </source>
</evidence>
<dbReference type="PROSITE" id="PS50994">
    <property type="entry name" value="INTEGRASE"/>
    <property type="match status" value="1"/>
</dbReference>
<proteinExistence type="predicted"/>
<dbReference type="Proteomes" id="UP000033099">
    <property type="component" value="Chromosome"/>
</dbReference>
<protein>
    <submittedName>
        <fullName evidence="2">By FrameD</fullName>
    </submittedName>
</protein>
<evidence type="ECO:0000313" key="3">
    <source>
        <dbReference type="Proteomes" id="UP000033099"/>
    </source>
</evidence>
<name>A0AAU8TXS3_9PSED</name>
<dbReference type="InterPro" id="IPR015378">
    <property type="entry name" value="Transposase-like_Mu_C"/>
</dbReference>
<accession>A0AAU8TXS3</accession>
<dbReference type="AlphaFoldDB" id="A0AAU8TXS3"/>
<dbReference type="Gene3D" id="3.30.420.10">
    <property type="entry name" value="Ribonuclease H-like superfamily/Ribonuclease H"/>
    <property type="match status" value="1"/>
</dbReference>
<dbReference type="InterPro" id="IPR036397">
    <property type="entry name" value="RNaseH_sf"/>
</dbReference>
<dbReference type="RefSeq" id="WP_052722001.1">
    <property type="nucleotide sequence ID" value="NZ_CP011117.2"/>
</dbReference>
<evidence type="ECO:0000313" key="2">
    <source>
        <dbReference type="EMBL" id="AKA86344.1"/>
    </source>
</evidence>
<dbReference type="InterPro" id="IPR009004">
    <property type="entry name" value="Transposase_Mu_C"/>
</dbReference>
<dbReference type="InterPro" id="IPR012337">
    <property type="entry name" value="RNaseH-like_sf"/>
</dbReference>
<dbReference type="GO" id="GO:0015074">
    <property type="term" value="P:DNA integration"/>
    <property type="evidence" value="ECO:0007669"/>
    <property type="project" value="InterPro"/>
</dbReference>